<dbReference type="KEGG" id="vg:10359151"/>
<evidence type="ECO:0000313" key="1">
    <source>
        <dbReference type="EMBL" id="ADJ53155.1"/>
    </source>
</evidence>
<keyword evidence="2" id="KW-1185">Reference proteome</keyword>
<proteinExistence type="predicted"/>
<dbReference type="EMBL" id="HM242243">
    <property type="protein sequence ID" value="ADJ53155.1"/>
    <property type="molecule type" value="Genomic_DNA"/>
</dbReference>
<reference evidence="1 2" key="1">
    <citation type="journal article" date="2010" name="J. Bacteriol.">
        <title>Brochothrix thermosphacta bacteriophages feature heterogeneous and highly mosaic genomes and utilize unique prophage insertion sites.</title>
        <authorList>
            <person name="Kilcher S."/>
            <person name="Loessner M.J."/>
            <person name="Klumpp J."/>
        </authorList>
    </citation>
    <scope>NUCLEOTIDE SEQUENCE [LARGE SCALE GENOMIC DNA]</scope>
</reference>
<organism evidence="1 2">
    <name type="scientific">Brochothrix phage A9</name>
    <dbReference type="NCBI Taxonomy" id="857312"/>
    <lineage>
        <taxon>Viruses</taxon>
        <taxon>Duplodnaviria</taxon>
        <taxon>Heunggongvirae</taxon>
        <taxon>Uroviricota</taxon>
        <taxon>Caudoviricetes</taxon>
        <taxon>Herelleviridae</taxon>
        <taxon>Klumppvirus</taxon>
        <taxon>Klumppvirus A9</taxon>
    </lineage>
</organism>
<dbReference type="RefSeq" id="YP_004301454.1">
    <property type="nucleotide sequence ID" value="NC_015253.1"/>
</dbReference>
<evidence type="ECO:0000313" key="2">
    <source>
        <dbReference type="Proteomes" id="UP000000331"/>
    </source>
</evidence>
<protein>
    <submittedName>
        <fullName evidence="1">Gp121</fullName>
    </submittedName>
</protein>
<dbReference type="GeneID" id="10359151"/>
<sequence>MTQRATAKEVDLAIALLVEDVADETIPDLLSSLKGKHVELLDILDILMPLRAYNTQYSTDVHLMLSYQLGTLFSTLVDKKVLSIQDVEEMAEKAQAMAQTTNTEEEENNDK</sequence>
<accession>D9J0R8</accession>
<name>D9J0R8_9CAUD</name>
<dbReference type="Proteomes" id="UP000000331">
    <property type="component" value="Segment"/>
</dbReference>